<feature type="compositionally biased region" description="Basic and acidic residues" evidence="2">
    <location>
        <begin position="888"/>
        <end position="925"/>
    </location>
</feature>
<feature type="compositionally biased region" description="Basic and acidic residues" evidence="2">
    <location>
        <begin position="327"/>
        <end position="356"/>
    </location>
</feature>
<feature type="compositionally biased region" description="Polar residues" evidence="2">
    <location>
        <begin position="299"/>
        <end position="313"/>
    </location>
</feature>
<feature type="region of interest" description="Disordered" evidence="2">
    <location>
        <begin position="779"/>
        <end position="938"/>
    </location>
</feature>
<feature type="compositionally biased region" description="Polar residues" evidence="2">
    <location>
        <begin position="682"/>
        <end position="691"/>
    </location>
</feature>
<feature type="compositionally biased region" description="Basic and acidic residues" evidence="2">
    <location>
        <begin position="502"/>
        <end position="519"/>
    </location>
</feature>
<feature type="compositionally biased region" description="Basic and acidic residues" evidence="2">
    <location>
        <begin position="643"/>
        <end position="661"/>
    </location>
</feature>
<feature type="compositionally biased region" description="Basic and acidic residues" evidence="2">
    <location>
        <begin position="610"/>
        <end position="631"/>
    </location>
</feature>
<sequence>MELSRDDNLHYACDIEGGHETLVSVTESLGDDIQTEAGAAAAVLLELSPALQGLQNKLNRTRFAMSKSKASQCLQMKKLLCQLEALQAQMTEMQSDENEMKRDIQTILSDKVVATDLSISSSDGAPLALEDSVMLPLRLQEFAKGSSVMLINKEEEDQCNTSPNTQTASKEVLELHELRVENDGKTKQYEQADWSTQHMEAKTKKARERCFARKSLNHHIQSDQDLISFLKQEVEANLETEVDGEFFSKWSAEFLQHLRRPKNSDETEAAQPGVETSRSKPGFQARERMRTWRRRKVTHQAQGNLKPSASQQQIKKRLCKQELRKKIDRERKQHERAKWSVQKREAERKKARERYNTKKQNCNHQELTSALNKAMSADVEYSDDNNKFSTEGSAELLEHLRELHNSCDLQNAQSGVKASKPRAQRSKEYGAQLREEQPEGCNSILDKQRIRGKKRRETFKFKTTKDTQKEQEKVRKCCEWKSIHKAQDNLLPPASLTKQRLNKQEQRRKTYRERKQEERAKWSLQMRHLEREKARHRYLARKKNNKVHDMDWNQESTSNLNKAKKGKAEIDPIAYHESLKKKPFVSLDKQRKQACLEQLDLKVRTPGAQRAKEYRERLRKERPEAYKDMLKKQRMRNKKRREIFKIKASEEDREREREKSRGRAKKRYQMKAKHQAPDKLNLSVSQQNAKQEMNRESEQQKGVKELSQSTYAERDQASDDSHYAKEEIHNQDVRCCQDITSFLNQAMEANLKLDDDCELFSNKSVTCLKQLSEQQCSEEPQAAQTAIKGNKPGSQQRSEDLYKRHRKGRLKKHRALQEKQRIRNKQRWQFFKQTATKEEKERERTKVKERVRKWRELKNAHKAQNKLSSPASQQKKKQRSRQPLSQQDIKRKMENVELRRKVDRERKQRERAKWSLQKKAAENKKARDRYHAKRKSYVQRAQNDHDYVLPLNRVMRTDRVNQARLKKDRYPRKKAHIQCVRRDHDYVLPLNKIVKVKLEATEEFEQSQIKRGMANQT</sequence>
<feature type="compositionally biased region" description="Basic residues" evidence="2">
    <location>
        <begin position="926"/>
        <end position="937"/>
    </location>
</feature>
<keyword evidence="1" id="KW-0175">Coiled coil</keyword>
<organism evidence="3 4">
    <name type="scientific">Plakobranchus ocellatus</name>
    <dbReference type="NCBI Taxonomy" id="259542"/>
    <lineage>
        <taxon>Eukaryota</taxon>
        <taxon>Metazoa</taxon>
        <taxon>Spiralia</taxon>
        <taxon>Lophotrochozoa</taxon>
        <taxon>Mollusca</taxon>
        <taxon>Gastropoda</taxon>
        <taxon>Heterobranchia</taxon>
        <taxon>Euthyneura</taxon>
        <taxon>Panpulmonata</taxon>
        <taxon>Sacoglossa</taxon>
        <taxon>Placobranchoidea</taxon>
        <taxon>Plakobranchidae</taxon>
        <taxon>Plakobranchus</taxon>
    </lineage>
</organism>
<feature type="compositionally biased region" description="Basic residues" evidence="2">
    <location>
        <begin position="662"/>
        <end position="674"/>
    </location>
</feature>
<feature type="region of interest" description="Disordered" evidence="2">
    <location>
        <begin position="411"/>
        <end position="441"/>
    </location>
</feature>
<feature type="region of interest" description="Disordered" evidence="2">
    <location>
        <begin position="327"/>
        <end position="367"/>
    </location>
</feature>
<proteinExistence type="predicted"/>
<feature type="region of interest" description="Disordered" evidence="2">
    <location>
        <begin position="608"/>
        <end position="722"/>
    </location>
</feature>
<feature type="compositionally biased region" description="Basic and acidic residues" evidence="2">
    <location>
        <begin position="712"/>
        <end position="722"/>
    </location>
</feature>
<feature type="compositionally biased region" description="Basic and acidic residues" evidence="2">
    <location>
        <begin position="425"/>
        <end position="437"/>
    </location>
</feature>
<feature type="compositionally biased region" description="Basic residues" evidence="2">
    <location>
        <begin position="803"/>
        <end position="814"/>
    </location>
</feature>
<keyword evidence="4" id="KW-1185">Reference proteome</keyword>
<evidence type="ECO:0000313" key="4">
    <source>
        <dbReference type="Proteomes" id="UP000735302"/>
    </source>
</evidence>
<feature type="compositionally biased region" description="Polar residues" evidence="2">
    <location>
        <begin position="358"/>
        <end position="367"/>
    </location>
</feature>
<evidence type="ECO:0000256" key="2">
    <source>
        <dbReference type="SAM" id="MobiDB-lite"/>
    </source>
</evidence>
<feature type="region of interest" description="Disordered" evidence="2">
    <location>
        <begin position="261"/>
        <end position="315"/>
    </location>
</feature>
<feature type="compositionally biased region" description="Basic and acidic residues" evidence="2">
    <location>
        <begin position="835"/>
        <end position="859"/>
    </location>
</feature>
<dbReference type="AlphaFoldDB" id="A0AAV3ZA95"/>
<accession>A0AAV3ZA95</accession>
<name>A0AAV3ZA95_9GAST</name>
<protein>
    <submittedName>
        <fullName evidence="3">Uncharacterized protein</fullName>
    </submittedName>
</protein>
<gene>
    <name evidence="3" type="ORF">PoB_001736900</name>
</gene>
<feature type="coiled-coil region" evidence="1">
    <location>
        <begin position="76"/>
        <end position="103"/>
    </location>
</feature>
<reference evidence="3 4" key="1">
    <citation type="journal article" date="2021" name="Elife">
        <title>Chloroplast acquisition without the gene transfer in kleptoplastic sea slugs, Plakobranchus ocellatus.</title>
        <authorList>
            <person name="Maeda T."/>
            <person name="Takahashi S."/>
            <person name="Yoshida T."/>
            <person name="Shimamura S."/>
            <person name="Takaki Y."/>
            <person name="Nagai Y."/>
            <person name="Toyoda A."/>
            <person name="Suzuki Y."/>
            <person name="Arimoto A."/>
            <person name="Ishii H."/>
            <person name="Satoh N."/>
            <person name="Nishiyama T."/>
            <person name="Hasebe M."/>
            <person name="Maruyama T."/>
            <person name="Minagawa J."/>
            <person name="Obokata J."/>
            <person name="Shigenobu S."/>
        </authorList>
    </citation>
    <scope>NUCLEOTIDE SEQUENCE [LARGE SCALE GENOMIC DNA]</scope>
</reference>
<feature type="compositionally biased region" description="Basic and acidic residues" evidence="2">
    <location>
        <begin position="692"/>
        <end position="704"/>
    </location>
</feature>
<feature type="region of interest" description="Disordered" evidence="2">
    <location>
        <begin position="499"/>
        <end position="519"/>
    </location>
</feature>
<evidence type="ECO:0000256" key="1">
    <source>
        <dbReference type="SAM" id="Coils"/>
    </source>
</evidence>
<evidence type="ECO:0000313" key="3">
    <source>
        <dbReference type="EMBL" id="GFN90863.1"/>
    </source>
</evidence>
<comment type="caution">
    <text evidence="3">The sequence shown here is derived from an EMBL/GenBank/DDBJ whole genome shotgun (WGS) entry which is preliminary data.</text>
</comment>
<feature type="compositionally biased region" description="Basic residues" evidence="2">
    <location>
        <begin position="632"/>
        <end position="642"/>
    </location>
</feature>
<dbReference type="Proteomes" id="UP000735302">
    <property type="component" value="Unassembled WGS sequence"/>
</dbReference>
<dbReference type="EMBL" id="BLXT01002074">
    <property type="protein sequence ID" value="GFN90863.1"/>
    <property type="molecule type" value="Genomic_DNA"/>
</dbReference>